<feature type="signal peptide" evidence="4">
    <location>
        <begin position="1"/>
        <end position="21"/>
    </location>
</feature>
<evidence type="ECO:0000313" key="6">
    <source>
        <dbReference type="Proteomes" id="UP000060487"/>
    </source>
</evidence>
<feature type="repeat" description="TPR" evidence="3">
    <location>
        <begin position="124"/>
        <end position="157"/>
    </location>
</feature>
<dbReference type="SMART" id="SM00028">
    <property type="entry name" value="TPR"/>
    <property type="match status" value="5"/>
</dbReference>
<dbReference type="PANTHER" id="PTHR44858:SF18">
    <property type="entry name" value="TETRATRICOPEPTIDE REPEAT (TPR) PROTEIN"/>
    <property type="match status" value="1"/>
</dbReference>
<evidence type="ECO:0000256" key="2">
    <source>
        <dbReference type="ARBA" id="ARBA00022803"/>
    </source>
</evidence>
<feature type="chain" id="PRO_5046185976" evidence="4">
    <location>
        <begin position="22"/>
        <end position="497"/>
    </location>
</feature>
<name>A0ABR5SCF3_9BACT</name>
<proteinExistence type="predicted"/>
<protein>
    <submittedName>
        <fullName evidence="5">TPR repeat-containing protein</fullName>
    </submittedName>
</protein>
<dbReference type="Gene3D" id="1.25.40.10">
    <property type="entry name" value="Tetratricopeptide repeat domain"/>
    <property type="match status" value="2"/>
</dbReference>
<evidence type="ECO:0000313" key="5">
    <source>
        <dbReference type="EMBL" id="KWT75271.1"/>
    </source>
</evidence>
<dbReference type="InterPro" id="IPR011990">
    <property type="entry name" value="TPR-like_helical_dom_sf"/>
</dbReference>
<gene>
    <name evidence="5" type="ORF">ASN18_3254</name>
</gene>
<sequence length="497" mass="55878">MKKTTVIIVALFLFSASILMAAETKLDEGIAALKEENFEEAIIFFKKAKLSQPGSSAIAYYLGVALKKTGDIKGAEESFTEAINIVPPVEEAYTELIEVCYSQGKLSDAKDWIAKAEAAKVRPAAVAFLKGLVLLKEDDNSGAIEALNKAKELDPSLTQTVNYQLAAAYNKERKFTDAKTALEAVIEADPSSDMASFAREYQKAVEDNIASNKEWRFTVGIAYRYDDNVLLKPEDGIPGVDISGQRDSAILNTFRIDYQPNLGSSQWFLNMQYNLISNYYFHNESHNLFIQSLTANPGYNFKDGAVYLPVTYNYALLKGKNYMGLLSVKPTVNWMFEKGHIAQAFAGYERRGMLGTISDPDEDRTGSRYLTGAGYIYILSQGKGMLNFRYEYSQDLTEGQNWANMGNKLTAGATLPIIDDLYGILNFEAFFQKYKYNHTVFGYKRRDDTYTGTAGIVWQATKFMDVSVQYSHTTAYSNIYLYKYDRNMYTTGVEFKF</sequence>
<dbReference type="InterPro" id="IPR050498">
    <property type="entry name" value="Ycf3"/>
</dbReference>
<dbReference type="Pfam" id="PF13181">
    <property type="entry name" value="TPR_8"/>
    <property type="match status" value="1"/>
</dbReference>
<dbReference type="EMBL" id="LNQR01000131">
    <property type="protein sequence ID" value="KWT75271.1"/>
    <property type="molecule type" value="Genomic_DNA"/>
</dbReference>
<keyword evidence="6" id="KW-1185">Reference proteome</keyword>
<dbReference type="Pfam" id="PF13174">
    <property type="entry name" value="TPR_6"/>
    <property type="match status" value="1"/>
</dbReference>
<comment type="caution">
    <text evidence="5">The sequence shown here is derived from an EMBL/GenBank/DDBJ whole genome shotgun (WGS) entry which is preliminary data.</text>
</comment>
<keyword evidence="4" id="KW-0732">Signal</keyword>
<dbReference type="RefSeq" id="WP_085053854.1">
    <property type="nucleotide sequence ID" value="NZ_LNQR01000131.1"/>
</dbReference>
<dbReference type="InterPro" id="IPR019734">
    <property type="entry name" value="TPR_rpt"/>
</dbReference>
<dbReference type="SUPFAM" id="SSF48452">
    <property type="entry name" value="TPR-like"/>
    <property type="match status" value="1"/>
</dbReference>
<accession>A0ABR5SCF3</accession>
<evidence type="ECO:0000256" key="3">
    <source>
        <dbReference type="PROSITE-ProRule" id="PRU00339"/>
    </source>
</evidence>
<evidence type="ECO:0000256" key="1">
    <source>
        <dbReference type="ARBA" id="ARBA00022737"/>
    </source>
</evidence>
<feature type="repeat" description="TPR" evidence="3">
    <location>
        <begin position="56"/>
        <end position="89"/>
    </location>
</feature>
<evidence type="ECO:0000256" key="4">
    <source>
        <dbReference type="SAM" id="SignalP"/>
    </source>
</evidence>
<dbReference type="PANTHER" id="PTHR44858">
    <property type="entry name" value="TETRATRICOPEPTIDE REPEAT PROTEIN 6"/>
    <property type="match status" value="1"/>
</dbReference>
<dbReference type="PROSITE" id="PS50005">
    <property type="entry name" value="TPR"/>
    <property type="match status" value="2"/>
</dbReference>
<dbReference type="Proteomes" id="UP000060487">
    <property type="component" value="Unassembled WGS sequence"/>
</dbReference>
<organism evidence="5 6">
    <name type="scientific">Candidatus Magnetominusculus xianensis</name>
    <dbReference type="NCBI Taxonomy" id="1748249"/>
    <lineage>
        <taxon>Bacteria</taxon>
        <taxon>Pseudomonadati</taxon>
        <taxon>Nitrospirota</taxon>
        <taxon>Nitrospiria</taxon>
        <taxon>Nitrospirales</taxon>
        <taxon>Nitrospiraceae</taxon>
        <taxon>Candidatus Magnetominusculus</taxon>
    </lineage>
</organism>
<reference evidence="5 6" key="1">
    <citation type="submission" date="2015-11" db="EMBL/GenBank/DDBJ databases">
        <authorList>
            <person name="Lin W."/>
        </authorList>
    </citation>
    <scope>NUCLEOTIDE SEQUENCE [LARGE SCALE GENOMIC DNA]</scope>
    <source>
        <strain evidence="5 6">HCH-1</strain>
    </source>
</reference>
<keyword evidence="2 3" id="KW-0802">TPR repeat</keyword>
<keyword evidence="1" id="KW-0677">Repeat</keyword>